<evidence type="ECO:0000256" key="1">
    <source>
        <dbReference type="SAM" id="Phobius"/>
    </source>
</evidence>
<dbReference type="PRINTS" id="PR00702">
    <property type="entry name" value="ACRIFLAVINRP"/>
</dbReference>
<dbReference type="GO" id="GO:0042910">
    <property type="term" value="F:xenobiotic transmembrane transporter activity"/>
    <property type="evidence" value="ECO:0007669"/>
    <property type="project" value="TreeGrafter"/>
</dbReference>
<dbReference type="PANTHER" id="PTHR32063">
    <property type="match status" value="1"/>
</dbReference>
<dbReference type="Gene3D" id="3.30.2090.10">
    <property type="entry name" value="Multidrug efflux transporter AcrB TolC docking domain, DN and DC subdomains"/>
    <property type="match status" value="2"/>
</dbReference>
<feature type="transmembrane region" description="Helical" evidence="1">
    <location>
        <begin position="428"/>
        <end position="446"/>
    </location>
</feature>
<dbReference type="InterPro" id="IPR001036">
    <property type="entry name" value="Acrflvin-R"/>
</dbReference>
<evidence type="ECO:0000313" key="3">
    <source>
        <dbReference type="Proteomes" id="UP000184114"/>
    </source>
</evidence>
<dbReference type="Gene3D" id="3.30.70.1440">
    <property type="entry name" value="Multidrug efflux transporter AcrB pore domain"/>
    <property type="match status" value="1"/>
</dbReference>
<keyword evidence="1" id="KW-0472">Membrane</keyword>
<feature type="transmembrane region" description="Helical" evidence="1">
    <location>
        <begin position="528"/>
        <end position="550"/>
    </location>
</feature>
<feature type="transmembrane region" description="Helical" evidence="1">
    <location>
        <begin position="458"/>
        <end position="485"/>
    </location>
</feature>
<keyword evidence="3" id="KW-1185">Reference proteome</keyword>
<reference evidence="3" key="1">
    <citation type="submission" date="2016-11" db="EMBL/GenBank/DDBJ databases">
        <authorList>
            <person name="Varghese N."/>
            <person name="Submissions S."/>
        </authorList>
    </citation>
    <scope>NUCLEOTIDE SEQUENCE [LARGE SCALE GENOMIC DNA]</scope>
    <source>
        <strain evidence="3">DSM 18095</strain>
    </source>
</reference>
<feature type="transmembrane region" description="Helical" evidence="1">
    <location>
        <begin position="952"/>
        <end position="971"/>
    </location>
</feature>
<protein>
    <submittedName>
        <fullName evidence="2">Multidrug efflux pump subunit AcrB</fullName>
    </submittedName>
</protein>
<proteinExistence type="predicted"/>
<dbReference type="SUPFAM" id="SSF82866">
    <property type="entry name" value="Multidrug efflux transporter AcrB transmembrane domain"/>
    <property type="match status" value="2"/>
</dbReference>
<feature type="transmembrane region" description="Helical" evidence="1">
    <location>
        <begin position="906"/>
        <end position="931"/>
    </location>
</feature>
<dbReference type="SUPFAM" id="SSF82714">
    <property type="entry name" value="Multidrug efflux transporter AcrB TolC docking domain, DN and DC subdomains"/>
    <property type="match status" value="2"/>
</dbReference>
<dbReference type="STRING" id="1123404.SAMN02745784_02403"/>
<gene>
    <name evidence="2" type="ORF">SAMN02745784_02403</name>
</gene>
<dbReference type="RefSeq" id="WP_072976597.1">
    <property type="nucleotide sequence ID" value="NZ_FQTY01000013.1"/>
</dbReference>
<dbReference type="Pfam" id="PF00873">
    <property type="entry name" value="ACR_tran"/>
    <property type="match status" value="1"/>
</dbReference>
<dbReference type="AlphaFoldDB" id="A0A1M4XVL8"/>
<dbReference type="GO" id="GO:0005886">
    <property type="term" value="C:plasma membrane"/>
    <property type="evidence" value="ECO:0007669"/>
    <property type="project" value="TreeGrafter"/>
</dbReference>
<feature type="transmembrane region" description="Helical" evidence="1">
    <location>
        <begin position="12"/>
        <end position="28"/>
    </location>
</feature>
<feature type="transmembrane region" description="Helical" evidence="1">
    <location>
        <begin position="854"/>
        <end position="873"/>
    </location>
</feature>
<keyword evidence="1" id="KW-0812">Transmembrane</keyword>
<dbReference type="Gene3D" id="3.30.70.1320">
    <property type="entry name" value="Multidrug efflux transporter AcrB pore domain like"/>
    <property type="match status" value="1"/>
</dbReference>
<dbReference type="EMBL" id="FQTY01000013">
    <property type="protein sequence ID" value="SHE97333.1"/>
    <property type="molecule type" value="Genomic_DNA"/>
</dbReference>
<dbReference type="PANTHER" id="PTHR32063:SF18">
    <property type="entry name" value="CATION EFFLUX SYSTEM PROTEIN"/>
    <property type="match status" value="1"/>
</dbReference>
<name>A0A1M4XVL8_9FIRM</name>
<feature type="transmembrane region" description="Helical" evidence="1">
    <location>
        <begin position="330"/>
        <end position="347"/>
    </location>
</feature>
<feature type="transmembrane region" description="Helical" evidence="1">
    <location>
        <begin position="977"/>
        <end position="1006"/>
    </location>
</feature>
<sequence length="1019" mass="113250">MTKWCIEHRSIVAVLSLFIILSGVYVYIEMERQENPDVVSPGATVKTIYPGATPEDVERLIVKPLEDKINEIPNIKLMTSYSLDNVGVIIVRLKDLTDEQITETWNKLKDKVDEVQLPDGAYDPEVDTELVDTYGMLFTISGDDYKYKDLKVVADELQERIEKIDGVARVEIDGHIKDEIHIDLDLLRMRNFKIPMNTIGMALKARNINIPGGSLKLQQSNIPITTTGEYNDINDIKNTIVGMSEAGNIIYLKDIANITEQEGERDIYVSGNGEKALLLTLKYSEGENIVKIGEKIRKSLKEYEKTLPSGMNLNIITDQSEYVNDAIKDFEGNLIAAILLVVVVVFLTMGSRSAIVVSSAIPITVMATFIFMRFFGIILHQVSIASLIVCLGLLVSNAIVANDNMYLHLSQGKERKVAITDGIKEVRIAILTSTLTTVASFLPLAMMKGVAGKFVKDLPVMVTIALMSSYLISLTVVPAMGYTFLKEKKKEEVSTKKRKILANKLGEAFLKFYELFLDQTLKKPRTTILIAVGVLALTSLLIPSLGLQLFPFVERDQYIIDVTLAEGTTVEKTYEIIQDIEALLLEDPSVTNFLSKVGDGIPKFYPSFFGNQIASNKGQFVVNGEIAQIENIQRKLNENIPGARIEVKQLENAIPVELPVQVRVTGKDVDVLKDISNQIKEILYTIEEGQHVQDDYGSKTLKMTIDVNQDKASMVGLTNYDISSTVRMAVNGLEMTKLRPDNSDDDVPVILRIPSEQRKNVDMLNNIFITSQITGKNVPINQIAEIKSEFNLNRIIRRNRDRTITVGFHPKSGHSAAEVLKIVEERMKDFEVPEGYSYEFGGENEDRVEAFKSLVAPSILAIVLVYLILMFQFFDLRQPLIIMGTIPLSFIGVILGLKITGFPLGFMALNGVVSLMGVVVNNGIVLLDYINILKRTGMETLDAVKTASMARLRPITIGMVTTVIGLVPMGIRGGSLWAPLAYTIIFGLMVSSVLTVLVIPASFIVFESKKAKRKAIETQ</sequence>
<evidence type="ECO:0000313" key="2">
    <source>
        <dbReference type="EMBL" id="SHE97333.1"/>
    </source>
</evidence>
<feature type="transmembrane region" description="Helical" evidence="1">
    <location>
        <begin position="384"/>
        <end position="407"/>
    </location>
</feature>
<dbReference type="Gene3D" id="3.30.70.1430">
    <property type="entry name" value="Multidrug efflux transporter AcrB pore domain"/>
    <property type="match status" value="2"/>
</dbReference>
<feature type="transmembrane region" description="Helical" evidence="1">
    <location>
        <begin position="880"/>
        <end position="900"/>
    </location>
</feature>
<dbReference type="GeneID" id="90993881"/>
<dbReference type="SUPFAM" id="SSF82693">
    <property type="entry name" value="Multidrug efflux transporter AcrB pore domain, PN1, PN2, PC1 and PC2 subdomains"/>
    <property type="match status" value="3"/>
</dbReference>
<organism evidence="2 3">
    <name type="scientific">Tissierella praeacuta DSM 18095</name>
    <dbReference type="NCBI Taxonomy" id="1123404"/>
    <lineage>
        <taxon>Bacteria</taxon>
        <taxon>Bacillati</taxon>
        <taxon>Bacillota</taxon>
        <taxon>Tissierellia</taxon>
        <taxon>Tissierellales</taxon>
        <taxon>Tissierellaceae</taxon>
        <taxon>Tissierella</taxon>
    </lineage>
</organism>
<dbReference type="Gene3D" id="1.20.1640.10">
    <property type="entry name" value="Multidrug efflux transporter AcrB transmembrane domain"/>
    <property type="match status" value="2"/>
</dbReference>
<keyword evidence="1" id="KW-1133">Transmembrane helix</keyword>
<dbReference type="Proteomes" id="UP000184114">
    <property type="component" value="Unassembled WGS sequence"/>
</dbReference>
<accession>A0A1M4XVL8</accession>
<dbReference type="InterPro" id="IPR027463">
    <property type="entry name" value="AcrB_DN_DC_subdom"/>
</dbReference>